<keyword evidence="4" id="KW-0862">Zinc</keyword>
<dbReference type="InterPro" id="IPR001279">
    <property type="entry name" value="Metallo-B-lactamas"/>
</dbReference>
<keyword evidence="3 6" id="KW-0378">Hydrolase</keyword>
<dbReference type="Gene3D" id="3.60.15.10">
    <property type="entry name" value="Ribonuclease Z/Hydroxyacylglutathione hydrolase-like"/>
    <property type="match status" value="1"/>
</dbReference>
<evidence type="ECO:0000256" key="1">
    <source>
        <dbReference type="ARBA" id="ARBA00007749"/>
    </source>
</evidence>
<dbReference type="PANTHER" id="PTHR42978:SF6">
    <property type="entry name" value="QUORUM-QUENCHING LACTONASE YTNP-RELATED"/>
    <property type="match status" value="1"/>
</dbReference>
<keyword evidence="7" id="KW-1185">Reference proteome</keyword>
<evidence type="ECO:0000256" key="3">
    <source>
        <dbReference type="ARBA" id="ARBA00022801"/>
    </source>
</evidence>
<dbReference type="InterPro" id="IPR051013">
    <property type="entry name" value="MBL_superfamily_lactonases"/>
</dbReference>
<organism evidence="6 7">
    <name type="scientific">Aquicella lusitana</name>
    <dbReference type="NCBI Taxonomy" id="254246"/>
    <lineage>
        <taxon>Bacteria</taxon>
        <taxon>Pseudomonadati</taxon>
        <taxon>Pseudomonadota</taxon>
        <taxon>Gammaproteobacteria</taxon>
        <taxon>Legionellales</taxon>
        <taxon>Coxiellaceae</taxon>
        <taxon>Aquicella</taxon>
    </lineage>
</organism>
<evidence type="ECO:0000313" key="6">
    <source>
        <dbReference type="EMBL" id="RDI45152.1"/>
    </source>
</evidence>
<dbReference type="GO" id="GO:0016787">
    <property type="term" value="F:hydrolase activity"/>
    <property type="evidence" value="ECO:0007669"/>
    <property type="project" value="UniProtKB-KW"/>
</dbReference>
<dbReference type="Pfam" id="PF00753">
    <property type="entry name" value="Lactamase_B"/>
    <property type="match status" value="1"/>
</dbReference>
<dbReference type="SUPFAM" id="SSF56281">
    <property type="entry name" value="Metallo-hydrolase/oxidoreductase"/>
    <property type="match status" value="1"/>
</dbReference>
<evidence type="ECO:0000313" key="7">
    <source>
        <dbReference type="Proteomes" id="UP000254720"/>
    </source>
</evidence>
<dbReference type="GO" id="GO:0046872">
    <property type="term" value="F:metal ion binding"/>
    <property type="evidence" value="ECO:0007669"/>
    <property type="project" value="UniProtKB-KW"/>
</dbReference>
<keyword evidence="2" id="KW-0479">Metal-binding</keyword>
<dbReference type="OrthoDB" id="5443440at2"/>
<dbReference type="SMART" id="SM00849">
    <property type="entry name" value="Lactamase_B"/>
    <property type="match status" value="1"/>
</dbReference>
<evidence type="ECO:0000256" key="4">
    <source>
        <dbReference type="ARBA" id="ARBA00022833"/>
    </source>
</evidence>
<dbReference type="EMBL" id="QQAX01000007">
    <property type="protein sequence ID" value="RDI45152.1"/>
    <property type="molecule type" value="Genomic_DNA"/>
</dbReference>
<proteinExistence type="inferred from homology"/>
<dbReference type="Proteomes" id="UP000254720">
    <property type="component" value="Unassembled WGS sequence"/>
</dbReference>
<dbReference type="InterPro" id="IPR036866">
    <property type="entry name" value="RibonucZ/Hydroxyglut_hydro"/>
</dbReference>
<sequence length="284" mass="31610">MHQLISLKGNSQKLDGGAMFGHVPKALWSQWITPDDKNRISLACRALLIREPHKNVLLEAGVGAFFEPALRERYGVEEPHHVLLDSLQQAGLSHTDIDIVVLSHLHFDHAGGLLSAWQEGKAPSLLFPNARYLVSKAGWERACHPHMRDRASFVPALNVLLNASQRLVIVDDEKCDLLGDDYRFSFTNGHTPGLMHTIVNVPDEDPVIFASDLIPGSFWVHLPVAMGYDRSAELLIDEKKAMLEFAVRQQARLFYTHDPAIALSSIKEEKGKYLPVNGVAHLPA</sequence>
<feature type="domain" description="Metallo-beta-lactamase" evidence="5">
    <location>
        <begin position="43"/>
        <end position="257"/>
    </location>
</feature>
<reference evidence="6 7" key="1">
    <citation type="submission" date="2018-07" db="EMBL/GenBank/DDBJ databases">
        <title>Genomic Encyclopedia of Type Strains, Phase IV (KMG-IV): sequencing the most valuable type-strain genomes for metagenomic binning, comparative biology and taxonomic classification.</title>
        <authorList>
            <person name="Goeker M."/>
        </authorList>
    </citation>
    <scope>NUCLEOTIDE SEQUENCE [LARGE SCALE GENOMIC DNA]</scope>
    <source>
        <strain evidence="6 7">DSM 16500</strain>
    </source>
</reference>
<gene>
    <name evidence="6" type="ORF">C8D86_10728</name>
</gene>
<dbReference type="CDD" id="cd16281">
    <property type="entry name" value="metallo-hydrolase-like_MBL-fold"/>
    <property type="match status" value="1"/>
</dbReference>
<name>A0A370GN41_9COXI</name>
<comment type="similarity">
    <text evidence="1">Belongs to the metallo-beta-lactamase superfamily.</text>
</comment>
<dbReference type="RefSeq" id="WP_114834022.1">
    <property type="nucleotide sequence ID" value="NZ_LR699114.1"/>
</dbReference>
<dbReference type="AlphaFoldDB" id="A0A370GN41"/>
<evidence type="ECO:0000259" key="5">
    <source>
        <dbReference type="SMART" id="SM00849"/>
    </source>
</evidence>
<accession>A0A370GN41</accession>
<comment type="caution">
    <text evidence="6">The sequence shown here is derived from an EMBL/GenBank/DDBJ whole genome shotgun (WGS) entry which is preliminary data.</text>
</comment>
<protein>
    <submittedName>
        <fullName evidence="6">Glyoxylase-like metal-dependent hydrolase (Beta-lactamase superfamily II)</fullName>
    </submittedName>
</protein>
<evidence type="ECO:0000256" key="2">
    <source>
        <dbReference type="ARBA" id="ARBA00022723"/>
    </source>
</evidence>
<dbReference type="PANTHER" id="PTHR42978">
    <property type="entry name" value="QUORUM-QUENCHING LACTONASE YTNP-RELATED-RELATED"/>
    <property type="match status" value="1"/>
</dbReference>